<keyword evidence="6 10" id="KW-0406">Ion transport</keyword>
<evidence type="ECO:0000256" key="5">
    <source>
        <dbReference type="ARBA" id="ARBA00022781"/>
    </source>
</evidence>
<evidence type="ECO:0000256" key="3">
    <source>
        <dbReference type="ARBA" id="ARBA00007681"/>
    </source>
</evidence>
<dbReference type="Proteomes" id="UP000523955">
    <property type="component" value="Unassembled WGS sequence"/>
</dbReference>
<name>A0A7X0RJ23_9ACTN</name>
<dbReference type="HAMAP" id="MF_00815">
    <property type="entry name" value="ATP_synth_gamma_bact"/>
    <property type="match status" value="1"/>
</dbReference>
<dbReference type="Pfam" id="PF00231">
    <property type="entry name" value="ATP-synt"/>
    <property type="match status" value="1"/>
</dbReference>
<keyword evidence="9 10" id="KW-0066">ATP synthesis</keyword>
<dbReference type="EMBL" id="JACKXE010000001">
    <property type="protein sequence ID" value="MBB6629211.1"/>
    <property type="molecule type" value="Genomic_DNA"/>
</dbReference>
<dbReference type="Gene3D" id="1.10.287.80">
    <property type="entry name" value="ATP synthase, gamma subunit, helix hairpin domain"/>
    <property type="match status" value="2"/>
</dbReference>
<comment type="subcellular location">
    <subcellularLocation>
        <location evidence="10">Cell membrane</location>
        <topology evidence="10">Peripheral membrane protein</topology>
    </subcellularLocation>
    <subcellularLocation>
        <location evidence="2">Membrane</location>
        <topology evidence="2">Peripheral membrane protein</topology>
    </subcellularLocation>
</comment>
<keyword evidence="10" id="KW-1003">Cell membrane</keyword>
<keyword evidence="7 10" id="KW-0472">Membrane</keyword>
<evidence type="ECO:0000256" key="7">
    <source>
        <dbReference type="ARBA" id="ARBA00023136"/>
    </source>
</evidence>
<comment type="similarity">
    <text evidence="3 10">Belongs to the ATPase gamma chain family.</text>
</comment>
<dbReference type="NCBIfam" id="TIGR01146">
    <property type="entry name" value="ATPsyn_F1gamma"/>
    <property type="match status" value="1"/>
</dbReference>
<dbReference type="GO" id="GO:0042777">
    <property type="term" value="P:proton motive force-driven plasma membrane ATP synthesis"/>
    <property type="evidence" value="ECO:0007669"/>
    <property type="project" value="UniProtKB-UniRule"/>
</dbReference>
<dbReference type="GO" id="GO:0045259">
    <property type="term" value="C:proton-transporting ATP synthase complex"/>
    <property type="evidence" value="ECO:0007669"/>
    <property type="project" value="UniProtKB-KW"/>
</dbReference>
<accession>A0A7X0RJ23</accession>
<dbReference type="InterPro" id="IPR035968">
    <property type="entry name" value="ATP_synth_F1_ATPase_gsu"/>
</dbReference>
<keyword evidence="4 10" id="KW-0813">Transport</keyword>
<evidence type="ECO:0000256" key="2">
    <source>
        <dbReference type="ARBA" id="ARBA00004170"/>
    </source>
</evidence>
<dbReference type="RefSeq" id="WP_185254186.1">
    <property type="nucleotide sequence ID" value="NZ_JACKXE010000001.1"/>
</dbReference>
<organism evidence="11 12">
    <name type="scientific">Nocardioides luti</name>
    <dbReference type="NCBI Taxonomy" id="2761101"/>
    <lineage>
        <taxon>Bacteria</taxon>
        <taxon>Bacillati</taxon>
        <taxon>Actinomycetota</taxon>
        <taxon>Actinomycetes</taxon>
        <taxon>Propionibacteriales</taxon>
        <taxon>Nocardioidaceae</taxon>
        <taxon>Nocardioides</taxon>
    </lineage>
</organism>
<reference evidence="11 12" key="1">
    <citation type="submission" date="2020-08" db="EMBL/GenBank/DDBJ databases">
        <authorList>
            <person name="Seo M.-J."/>
        </authorList>
    </citation>
    <scope>NUCLEOTIDE SEQUENCE [LARGE SCALE GENOMIC DNA]</scope>
    <source>
        <strain evidence="11 12">KIGAM211</strain>
    </source>
</reference>
<dbReference type="PANTHER" id="PTHR11693">
    <property type="entry name" value="ATP SYNTHASE GAMMA CHAIN"/>
    <property type="match status" value="1"/>
</dbReference>
<dbReference type="GO" id="GO:0005524">
    <property type="term" value="F:ATP binding"/>
    <property type="evidence" value="ECO:0007669"/>
    <property type="project" value="UniProtKB-UniRule"/>
</dbReference>
<evidence type="ECO:0000256" key="8">
    <source>
        <dbReference type="ARBA" id="ARBA00023196"/>
    </source>
</evidence>
<evidence type="ECO:0000256" key="4">
    <source>
        <dbReference type="ARBA" id="ARBA00022448"/>
    </source>
</evidence>
<evidence type="ECO:0000256" key="10">
    <source>
        <dbReference type="HAMAP-Rule" id="MF_00815"/>
    </source>
</evidence>
<dbReference type="Gene3D" id="3.40.1380.10">
    <property type="match status" value="1"/>
</dbReference>
<keyword evidence="8 10" id="KW-0139">CF(1)</keyword>
<keyword evidence="12" id="KW-1185">Reference proteome</keyword>
<evidence type="ECO:0000256" key="1">
    <source>
        <dbReference type="ARBA" id="ARBA00003456"/>
    </source>
</evidence>
<comment type="function">
    <text evidence="1 10">Produces ATP from ADP in the presence of a proton gradient across the membrane. The gamma chain is believed to be important in regulating ATPase activity and the flow of protons through the CF(0) complex.</text>
</comment>
<dbReference type="NCBIfam" id="NF004145">
    <property type="entry name" value="PRK05621.1-2"/>
    <property type="match status" value="1"/>
</dbReference>
<dbReference type="PRINTS" id="PR00126">
    <property type="entry name" value="ATPASEGAMMA"/>
</dbReference>
<evidence type="ECO:0000313" key="12">
    <source>
        <dbReference type="Proteomes" id="UP000523955"/>
    </source>
</evidence>
<proteinExistence type="inferred from homology"/>
<dbReference type="SUPFAM" id="SSF52943">
    <property type="entry name" value="ATP synthase (F1-ATPase), gamma subunit"/>
    <property type="match status" value="1"/>
</dbReference>
<dbReference type="GO" id="GO:0005886">
    <property type="term" value="C:plasma membrane"/>
    <property type="evidence" value="ECO:0007669"/>
    <property type="project" value="UniProtKB-SubCell"/>
</dbReference>
<dbReference type="GO" id="GO:0046933">
    <property type="term" value="F:proton-transporting ATP synthase activity, rotational mechanism"/>
    <property type="evidence" value="ECO:0007669"/>
    <property type="project" value="UniProtKB-UniRule"/>
</dbReference>
<dbReference type="InterPro" id="IPR000131">
    <property type="entry name" value="ATP_synth_F1_gsu"/>
</dbReference>
<evidence type="ECO:0000313" key="11">
    <source>
        <dbReference type="EMBL" id="MBB6629211.1"/>
    </source>
</evidence>
<comment type="subunit">
    <text evidence="10">F-type ATPases have 2 components, CF(1) - the catalytic core - and CF(0) - the membrane proton channel. CF(1) has five subunits: alpha(3), beta(3), gamma(1), delta(1), epsilon(1). CF(0) has three main subunits: a, b and c.</text>
</comment>
<evidence type="ECO:0000256" key="6">
    <source>
        <dbReference type="ARBA" id="ARBA00023065"/>
    </source>
</evidence>
<evidence type="ECO:0000256" key="9">
    <source>
        <dbReference type="ARBA" id="ARBA00023310"/>
    </source>
</evidence>
<gene>
    <name evidence="10" type="primary">atpG</name>
    <name evidence="11" type="ORF">H5V45_17930</name>
</gene>
<dbReference type="PANTHER" id="PTHR11693:SF22">
    <property type="entry name" value="ATP SYNTHASE SUBUNIT GAMMA, MITOCHONDRIAL"/>
    <property type="match status" value="1"/>
</dbReference>
<protein>
    <recommendedName>
        <fullName evidence="10">ATP synthase gamma chain</fullName>
    </recommendedName>
    <alternativeName>
        <fullName evidence="10">ATP synthase F1 sector gamma subunit</fullName>
    </alternativeName>
    <alternativeName>
        <fullName evidence="10">F-ATPase gamma subunit</fullName>
    </alternativeName>
</protein>
<dbReference type="AlphaFoldDB" id="A0A7X0RJ23"/>
<sequence length="309" mass="33761">MALSVREYRARIKSTESMKKITRAMELIAASRIIKAQQRAQSAAPYARELTRAVSAVATYANVDHPLTREPEDPKRAAVLIVTSDRGLAGAYSSSVLKESERLAEKLREEGKEVDTYIAGRKGAAYYKFRGRPVVQSWSGFSDQPSNAAASDIAKALIEAFLLEDGEQGEDGKHGVDEVHVVYTRFKSMLVQEPTAVRLLPLEVVEGEEKPSSDEVLPLYEFEPSAESVLDGLLPQYVQSRIFFALLQAAASELAARQKAMKSATDNADELIKKYTRIANQARQAGITQEISEIVGGVNALADANAGNE</sequence>
<keyword evidence="5 10" id="KW-0375">Hydrogen ion transport</keyword>
<dbReference type="CDD" id="cd12151">
    <property type="entry name" value="F1-ATPase_gamma"/>
    <property type="match status" value="1"/>
</dbReference>
<comment type="caution">
    <text evidence="11">The sequence shown here is derived from an EMBL/GenBank/DDBJ whole genome shotgun (WGS) entry which is preliminary data.</text>
</comment>